<evidence type="ECO:0000256" key="4">
    <source>
        <dbReference type="SAM" id="Phobius"/>
    </source>
</evidence>
<gene>
    <name evidence="6" type="ORF">P3W85_43145</name>
</gene>
<dbReference type="InterPro" id="IPR011050">
    <property type="entry name" value="Pectin_lyase_fold/virulence"/>
</dbReference>
<evidence type="ECO:0000256" key="2">
    <source>
        <dbReference type="ARBA" id="ARBA00022525"/>
    </source>
</evidence>
<dbReference type="RefSeq" id="WP_276269319.1">
    <property type="nucleotide sequence ID" value="NZ_JARJLM010000699.1"/>
</dbReference>
<dbReference type="NCBIfam" id="TIGR01901">
    <property type="entry name" value="adhes_NPXG"/>
    <property type="match status" value="1"/>
</dbReference>
<keyword evidence="4" id="KW-1133">Transmembrane helix</keyword>
<accession>A0ABT6B4F1</accession>
<evidence type="ECO:0000313" key="6">
    <source>
        <dbReference type="EMBL" id="MDF3839688.1"/>
    </source>
</evidence>
<name>A0ABT6B4F1_9BURK</name>
<keyword evidence="3" id="KW-0732">Signal</keyword>
<sequence length="1155" mass="113567">MNKSYALVWNQALGCWNVASELTRRRGKAGRGKVVIAAGVSLLGLLGQAPAFALPNGAAIVAGDATLQTSPDGKHMTIDQQSNKLITNWNEFSVGGNERVSFRQPGSASIALNRVIGTNGSDIQGRIDANGKVFLVNPNGVVFGKSAQVNVGGLVASTQNITDKDFLGGNYRFAGNSGAAISNAGTLTASEGGSVALLGAQVSNSGVVQARMGSVALGAGKDFSVNFDGNGLLNLQVNSGAVDALARNGGLLKADGGQVLMTARSADSLLKTVVSNQGVIEAKTLQNKSGRIVLDGGGSGIVRVAGRLDASALDGQGNGGVVETRGAQVEVQLATVVDTRADKGNTGTWTIRSKDVSIASLDGNNGGKTPTLRADTLSRNLDSTNIELTSSSGDLSVKAPVSWRSGNKLSLTAEHGDVRVDGELRASGDRASLALTAQNGSVRLNDNLALTGAGAGLALNYGKNGYSLKDGKAVTLSGTGATFQSNGESYAVIQNLAQLRGIDNGLSGRYVLGNRIAGNGARFRSLGDAGTFSGVFDGLGNTIDNLSIHGDGFIGLFSVNAGDIRNLNLDRISASAARATHYNAQVGTLAGVNLGSIFNVKATNVHVTGGSMLNSLGGLVAMNLQGGSIDKSSASGKVIGDSNTYAMGGLVALNMGNGNGVAKISNSQADVALAGQMQNGSNFYGAGGLVGVNRSAQILNSSSKGSVDLAGNGLNLGGLVGINDGGSLTNVESSASVSGKGRDGVLGGLVGLNNGGSLTNASASGKVAGAGAEALGGLIGKNQQGSVTNGSASGDVSDGSGRYLGGLIGHNQGGTHANVSASGSVSGGKGAYIGGLVGLNANGSFTNALASGKVTGAGAEAIGGLIGKNQQGSIANGSASGDVLDSKSRYVGGLIGHNLGGRHTNVSASGNVSGGAGAHIGGLVGFNESGSLNNASASGKVTGAGAEAIGGLIGKNLEGTLTNLTAKGDVRDESSGNVGGLIGYSGFATINRAEAYGKVTGGTGASVGGLIGFSRDGSIHGARADGAVTGGMGANAGGLIGYLDGGSVTASSASGDVAGGAGSHVGGLVGMNVGQISNASASGQVTSKAGRTLGGLVGWNSGSVSQSSASGKINPLGSGYTIHGGLIGVNFGRQSFNKVEGEAAKVPMMGLEFGI</sequence>
<dbReference type="InterPro" id="IPR011493">
    <property type="entry name" value="GLUG"/>
</dbReference>
<evidence type="ECO:0000313" key="7">
    <source>
        <dbReference type="Proteomes" id="UP001216674"/>
    </source>
</evidence>
<keyword evidence="7" id="KW-1185">Reference proteome</keyword>
<comment type="caution">
    <text evidence="6">The sequence shown here is derived from an EMBL/GenBank/DDBJ whole genome shotgun (WGS) entry which is preliminary data.</text>
</comment>
<reference evidence="6 7" key="1">
    <citation type="submission" date="2023-03" db="EMBL/GenBank/DDBJ databases">
        <title>Draft assemblies of triclosan tolerant bacteria isolated from returned activated sludge.</title>
        <authorList>
            <person name="Van Hamelsveld S."/>
        </authorList>
    </citation>
    <scope>NUCLEOTIDE SEQUENCE [LARGE SCALE GENOMIC DNA]</scope>
    <source>
        <strain evidence="6 7">GW210010_S58</strain>
    </source>
</reference>
<dbReference type="InterPro" id="IPR012334">
    <property type="entry name" value="Pectin_lyas_fold"/>
</dbReference>
<dbReference type="Proteomes" id="UP001216674">
    <property type="component" value="Unassembled WGS sequence"/>
</dbReference>
<keyword evidence="4" id="KW-0472">Membrane</keyword>
<dbReference type="Pfam" id="PF07581">
    <property type="entry name" value="Glug"/>
    <property type="match status" value="8"/>
</dbReference>
<dbReference type="Gene3D" id="2.160.20.10">
    <property type="entry name" value="Single-stranded right-handed beta-helix, Pectin lyase-like"/>
    <property type="match status" value="1"/>
</dbReference>
<feature type="transmembrane region" description="Helical" evidence="4">
    <location>
        <begin position="34"/>
        <end position="54"/>
    </location>
</feature>
<dbReference type="Gene3D" id="2.160.20.110">
    <property type="match status" value="3"/>
</dbReference>
<proteinExistence type="predicted"/>
<evidence type="ECO:0000256" key="1">
    <source>
        <dbReference type="ARBA" id="ARBA00004613"/>
    </source>
</evidence>
<dbReference type="SMART" id="SM00912">
    <property type="entry name" value="Haemagg_act"/>
    <property type="match status" value="1"/>
</dbReference>
<organism evidence="6 7">
    <name type="scientific">Cupriavidus basilensis</name>
    <dbReference type="NCBI Taxonomy" id="68895"/>
    <lineage>
        <taxon>Bacteria</taxon>
        <taxon>Pseudomonadati</taxon>
        <taxon>Pseudomonadota</taxon>
        <taxon>Betaproteobacteria</taxon>
        <taxon>Burkholderiales</taxon>
        <taxon>Burkholderiaceae</taxon>
        <taxon>Cupriavidus</taxon>
    </lineage>
</organism>
<keyword evidence="2" id="KW-0964">Secreted</keyword>
<dbReference type="Pfam" id="PF05860">
    <property type="entry name" value="TPS"/>
    <property type="match status" value="1"/>
</dbReference>
<dbReference type="InterPro" id="IPR008638">
    <property type="entry name" value="FhaB/CdiA-like_TPS"/>
</dbReference>
<comment type="subcellular location">
    <subcellularLocation>
        <location evidence="1">Secreted</location>
    </subcellularLocation>
</comment>
<dbReference type="Pfam" id="PF13018">
    <property type="entry name" value="ESPR"/>
    <property type="match status" value="1"/>
</dbReference>
<dbReference type="PANTHER" id="PTHR12338">
    <property type="entry name" value="AUTOTRANSPORTER"/>
    <property type="match status" value="1"/>
</dbReference>
<feature type="domain" description="Filamentous haemagglutinin FhaB/tRNA nuclease CdiA-like TPS" evidence="5">
    <location>
        <begin position="51"/>
        <end position="165"/>
    </location>
</feature>
<evidence type="ECO:0000259" key="5">
    <source>
        <dbReference type="SMART" id="SM00912"/>
    </source>
</evidence>
<dbReference type="SUPFAM" id="SSF51126">
    <property type="entry name" value="Pectin lyase-like"/>
    <property type="match status" value="1"/>
</dbReference>
<dbReference type="EMBL" id="JARJLM010000699">
    <property type="protein sequence ID" value="MDF3839688.1"/>
    <property type="molecule type" value="Genomic_DNA"/>
</dbReference>
<dbReference type="InterPro" id="IPR024973">
    <property type="entry name" value="ESPR"/>
</dbReference>
<protein>
    <submittedName>
        <fullName evidence="6">GLUG motif-containing protein</fullName>
    </submittedName>
</protein>
<evidence type="ECO:0000256" key="3">
    <source>
        <dbReference type="ARBA" id="ARBA00022729"/>
    </source>
</evidence>
<keyword evidence="4" id="KW-0812">Transmembrane</keyword>
<dbReference type="InterPro" id="IPR050909">
    <property type="entry name" value="Bact_Autotransporter_VF"/>
</dbReference>
<dbReference type="PANTHER" id="PTHR12338:SF8">
    <property type="entry name" value="HEME_HEMOPEXIN-BINDING PROTEIN"/>
    <property type="match status" value="1"/>
</dbReference>